<comment type="pathway">
    <text evidence="3">Secondary metabolite biosynthesis; terpenoid biosynthesis.</text>
</comment>
<dbReference type="AlphaFoldDB" id="A0A8H6X1Z4"/>
<proteinExistence type="inferred from homology"/>
<sequence>MLSRTLFPIFGAILYYVLYYIYRASTYPLRNVRGPRNPSFIFGNFKQLRDDTQSTKRWREEFGPVFRFKHLYGIRHLHVSDVKALGHILANGSVYQRPPSTNKSRKNLLGSGLLTVEEDDHRRQAKANSCNTPQIGRLTEIFVQKSIQLRDIWASQLVQENSLATRVDVFSWLRRMTLDVIGQAGFGYNFDALETTEKPNELNHAFTELLHTPDAKYYQLFQFTEAIFPLLKLVPYPGKKVIEHARAEMFSVAGRIVSDSIRASDGEKSFDSKKDLLSVLLRANLAKNVPESQRLRDDEVVSQIPAFLVAGHETSSSAVAWALHALSLDAAVQTKLREELFTISTENPTMDELNSLPYLERQHINSVVREVLRAYSPVPFLDRMAMQDDVLPLSKPYIDKAGKSHDSLVIPKGQIIHMPIFAVNTDKEIWGDDAEEFRPARWENVPVASNAIPSVWGNQFTFFAGQNNCIGFRFSLVEIKALLFTLVRAFEFEPAVHKGGIGSTSSGLQAPVVLAEPERGTSLPLLLKPYNK</sequence>
<dbReference type="GO" id="GO:0020037">
    <property type="term" value="F:heme binding"/>
    <property type="evidence" value="ECO:0007669"/>
    <property type="project" value="InterPro"/>
</dbReference>
<dbReference type="InterPro" id="IPR001128">
    <property type="entry name" value="Cyt_P450"/>
</dbReference>
<evidence type="ECO:0000313" key="16">
    <source>
        <dbReference type="Proteomes" id="UP000620124"/>
    </source>
</evidence>
<dbReference type="InterPro" id="IPR050121">
    <property type="entry name" value="Cytochrome_P450_monoxygenase"/>
</dbReference>
<keyword evidence="10 13" id="KW-0408">Iron</keyword>
<gene>
    <name evidence="15" type="ORF">MVEN_02398400</name>
</gene>
<evidence type="ECO:0000256" key="12">
    <source>
        <dbReference type="ARBA" id="ARBA00023136"/>
    </source>
</evidence>
<comment type="subcellular location">
    <subcellularLocation>
        <location evidence="2">Membrane</location>
    </subcellularLocation>
</comment>
<evidence type="ECO:0000256" key="6">
    <source>
        <dbReference type="ARBA" id="ARBA00022692"/>
    </source>
</evidence>
<dbReference type="GO" id="GO:0016705">
    <property type="term" value="F:oxidoreductase activity, acting on paired donors, with incorporation or reduction of molecular oxygen"/>
    <property type="evidence" value="ECO:0007669"/>
    <property type="project" value="InterPro"/>
</dbReference>
<keyword evidence="5 13" id="KW-0349">Heme</keyword>
<dbReference type="GO" id="GO:0005506">
    <property type="term" value="F:iron ion binding"/>
    <property type="evidence" value="ECO:0007669"/>
    <property type="project" value="InterPro"/>
</dbReference>
<keyword evidence="9" id="KW-0560">Oxidoreductase</keyword>
<evidence type="ECO:0000256" key="8">
    <source>
        <dbReference type="ARBA" id="ARBA00022989"/>
    </source>
</evidence>
<dbReference type="PANTHER" id="PTHR24305">
    <property type="entry name" value="CYTOCHROME P450"/>
    <property type="match status" value="1"/>
</dbReference>
<protein>
    <recommendedName>
        <fullName evidence="17">Cytochrome P450</fullName>
    </recommendedName>
</protein>
<evidence type="ECO:0000256" key="1">
    <source>
        <dbReference type="ARBA" id="ARBA00001971"/>
    </source>
</evidence>
<keyword evidence="6 14" id="KW-0812">Transmembrane</keyword>
<evidence type="ECO:0000256" key="5">
    <source>
        <dbReference type="ARBA" id="ARBA00022617"/>
    </source>
</evidence>
<feature type="transmembrane region" description="Helical" evidence="14">
    <location>
        <begin position="6"/>
        <end position="22"/>
    </location>
</feature>
<dbReference type="EMBL" id="JACAZI010000031">
    <property type="protein sequence ID" value="KAF7332925.1"/>
    <property type="molecule type" value="Genomic_DNA"/>
</dbReference>
<evidence type="ECO:0000256" key="2">
    <source>
        <dbReference type="ARBA" id="ARBA00004370"/>
    </source>
</evidence>
<name>A0A8H6X1Z4_9AGAR</name>
<dbReference type="Pfam" id="PF00067">
    <property type="entry name" value="p450"/>
    <property type="match status" value="1"/>
</dbReference>
<dbReference type="InterPro" id="IPR002401">
    <property type="entry name" value="Cyt_P450_E_grp-I"/>
</dbReference>
<feature type="binding site" description="axial binding residue" evidence="13">
    <location>
        <position position="469"/>
    </location>
    <ligand>
        <name>heme</name>
        <dbReference type="ChEBI" id="CHEBI:30413"/>
    </ligand>
    <ligandPart>
        <name>Fe</name>
        <dbReference type="ChEBI" id="CHEBI:18248"/>
    </ligandPart>
</feature>
<evidence type="ECO:0000256" key="13">
    <source>
        <dbReference type="PIRSR" id="PIRSR602401-1"/>
    </source>
</evidence>
<evidence type="ECO:0000313" key="15">
    <source>
        <dbReference type="EMBL" id="KAF7332925.1"/>
    </source>
</evidence>
<dbReference type="PRINTS" id="PR00385">
    <property type="entry name" value="P450"/>
</dbReference>
<dbReference type="InterPro" id="IPR036396">
    <property type="entry name" value="Cyt_P450_sf"/>
</dbReference>
<dbReference type="OrthoDB" id="1470350at2759"/>
<dbReference type="PRINTS" id="PR00463">
    <property type="entry name" value="EP450I"/>
</dbReference>
<evidence type="ECO:0000256" key="4">
    <source>
        <dbReference type="ARBA" id="ARBA00010617"/>
    </source>
</evidence>
<reference evidence="15" key="1">
    <citation type="submission" date="2020-05" db="EMBL/GenBank/DDBJ databases">
        <title>Mycena genomes resolve the evolution of fungal bioluminescence.</title>
        <authorList>
            <person name="Tsai I.J."/>
        </authorList>
    </citation>
    <scope>NUCLEOTIDE SEQUENCE</scope>
    <source>
        <strain evidence="15">CCC161011</strain>
    </source>
</reference>
<keyword evidence="16" id="KW-1185">Reference proteome</keyword>
<keyword evidence="7 13" id="KW-0479">Metal-binding</keyword>
<keyword evidence="8 14" id="KW-1133">Transmembrane helix</keyword>
<evidence type="ECO:0000256" key="14">
    <source>
        <dbReference type="SAM" id="Phobius"/>
    </source>
</evidence>
<comment type="similarity">
    <text evidence="4">Belongs to the cytochrome P450 family.</text>
</comment>
<dbReference type="GO" id="GO:0016020">
    <property type="term" value="C:membrane"/>
    <property type="evidence" value="ECO:0007669"/>
    <property type="project" value="UniProtKB-SubCell"/>
</dbReference>
<dbReference type="SUPFAM" id="SSF48264">
    <property type="entry name" value="Cytochrome P450"/>
    <property type="match status" value="1"/>
</dbReference>
<evidence type="ECO:0000256" key="9">
    <source>
        <dbReference type="ARBA" id="ARBA00023002"/>
    </source>
</evidence>
<dbReference type="PANTHER" id="PTHR24305:SF166">
    <property type="entry name" value="CYTOCHROME P450 12A4, MITOCHONDRIAL-RELATED"/>
    <property type="match status" value="1"/>
</dbReference>
<evidence type="ECO:0008006" key="17">
    <source>
        <dbReference type="Google" id="ProtNLM"/>
    </source>
</evidence>
<evidence type="ECO:0000256" key="7">
    <source>
        <dbReference type="ARBA" id="ARBA00022723"/>
    </source>
</evidence>
<evidence type="ECO:0000256" key="3">
    <source>
        <dbReference type="ARBA" id="ARBA00004721"/>
    </source>
</evidence>
<dbReference type="GO" id="GO:0004497">
    <property type="term" value="F:monooxygenase activity"/>
    <property type="evidence" value="ECO:0007669"/>
    <property type="project" value="UniProtKB-KW"/>
</dbReference>
<organism evidence="15 16">
    <name type="scientific">Mycena venus</name>
    <dbReference type="NCBI Taxonomy" id="2733690"/>
    <lineage>
        <taxon>Eukaryota</taxon>
        <taxon>Fungi</taxon>
        <taxon>Dikarya</taxon>
        <taxon>Basidiomycota</taxon>
        <taxon>Agaricomycotina</taxon>
        <taxon>Agaricomycetes</taxon>
        <taxon>Agaricomycetidae</taxon>
        <taxon>Agaricales</taxon>
        <taxon>Marasmiineae</taxon>
        <taxon>Mycenaceae</taxon>
        <taxon>Mycena</taxon>
    </lineage>
</organism>
<keyword evidence="12 14" id="KW-0472">Membrane</keyword>
<keyword evidence="11" id="KW-0503">Monooxygenase</keyword>
<accession>A0A8H6X1Z4</accession>
<comment type="caution">
    <text evidence="15">The sequence shown here is derived from an EMBL/GenBank/DDBJ whole genome shotgun (WGS) entry which is preliminary data.</text>
</comment>
<dbReference type="Gene3D" id="1.10.630.10">
    <property type="entry name" value="Cytochrome P450"/>
    <property type="match status" value="1"/>
</dbReference>
<dbReference type="Proteomes" id="UP000620124">
    <property type="component" value="Unassembled WGS sequence"/>
</dbReference>
<evidence type="ECO:0000256" key="10">
    <source>
        <dbReference type="ARBA" id="ARBA00023004"/>
    </source>
</evidence>
<evidence type="ECO:0000256" key="11">
    <source>
        <dbReference type="ARBA" id="ARBA00023033"/>
    </source>
</evidence>
<comment type="cofactor">
    <cofactor evidence="1 13">
        <name>heme</name>
        <dbReference type="ChEBI" id="CHEBI:30413"/>
    </cofactor>
</comment>